<dbReference type="Proteomes" id="UP000018511">
    <property type="component" value="Unassembled WGS sequence"/>
</dbReference>
<dbReference type="AlphaFoldDB" id="V7DC99"/>
<dbReference type="Pfam" id="PF08907">
    <property type="entry name" value="DUF1853"/>
    <property type="match status" value="1"/>
</dbReference>
<gene>
    <name evidence="1" type="ORF">O164_15290</name>
</gene>
<dbReference type="InterPro" id="IPR015003">
    <property type="entry name" value="DUF1853"/>
</dbReference>
<proteinExistence type="predicted"/>
<organism evidence="1 2">
    <name type="scientific">Pseudomonas taiwanensis SJ9</name>
    <dbReference type="NCBI Taxonomy" id="1388762"/>
    <lineage>
        <taxon>Bacteria</taxon>
        <taxon>Pseudomonadati</taxon>
        <taxon>Pseudomonadota</taxon>
        <taxon>Gammaproteobacteria</taxon>
        <taxon>Pseudomonadales</taxon>
        <taxon>Pseudomonadaceae</taxon>
        <taxon>Pseudomonas</taxon>
    </lineage>
</organism>
<evidence type="ECO:0000313" key="1">
    <source>
        <dbReference type="EMBL" id="ESW38871.1"/>
    </source>
</evidence>
<protein>
    <submittedName>
        <fullName evidence="1">Uncharacterized protein</fullName>
    </submittedName>
</protein>
<dbReference type="EMBL" id="AXUP01000197">
    <property type="protein sequence ID" value="ESW38871.1"/>
    <property type="molecule type" value="Genomic_DNA"/>
</dbReference>
<sequence length="50" mass="5771">MEQFAAWLHVLERQAPAQLLVRLEQEADGAWQEAERVFLVADSWPFTSKA</sequence>
<dbReference type="PATRIC" id="fig|1388762.3.peg.3029"/>
<evidence type="ECO:0000313" key="2">
    <source>
        <dbReference type="Proteomes" id="UP000018511"/>
    </source>
</evidence>
<name>V7DC99_9PSED</name>
<comment type="caution">
    <text evidence="1">The sequence shown here is derived from an EMBL/GenBank/DDBJ whole genome shotgun (WGS) entry which is preliminary data.</text>
</comment>
<accession>V7DC99</accession>
<reference evidence="1 2" key="1">
    <citation type="submission" date="2013-10" db="EMBL/GenBank/DDBJ databases">
        <title>Whole Genome Shotgun Sequence of Pseudomonas taiwanensis SJ9.</title>
        <authorList>
            <person name="Hong S.-J."/>
            <person name="Shin J.-H."/>
        </authorList>
    </citation>
    <scope>NUCLEOTIDE SEQUENCE [LARGE SCALE GENOMIC DNA]</scope>
    <source>
        <strain evidence="1 2">SJ9</strain>
    </source>
</reference>